<keyword evidence="3 6" id="KW-0238">DNA-binding</keyword>
<evidence type="ECO:0000256" key="3">
    <source>
        <dbReference type="ARBA" id="ARBA00023125"/>
    </source>
</evidence>
<reference evidence="6 7" key="1">
    <citation type="submission" date="2019-06" db="EMBL/GenBank/DDBJ databases">
        <title>Sequencing the genomes of 1000 actinobacteria strains.</title>
        <authorList>
            <person name="Klenk H.-P."/>
        </authorList>
    </citation>
    <scope>NUCLEOTIDE SEQUENCE [LARGE SCALE GENOMIC DNA]</scope>
    <source>
        <strain evidence="6 7">DSM 20169</strain>
    </source>
</reference>
<evidence type="ECO:0000313" key="7">
    <source>
        <dbReference type="Proteomes" id="UP000317209"/>
    </source>
</evidence>
<dbReference type="InterPro" id="IPR000847">
    <property type="entry name" value="LysR_HTH_N"/>
</dbReference>
<dbReference type="SUPFAM" id="SSF53850">
    <property type="entry name" value="Periplasmic binding protein-like II"/>
    <property type="match status" value="1"/>
</dbReference>
<dbReference type="Proteomes" id="UP000317209">
    <property type="component" value="Unassembled WGS sequence"/>
</dbReference>
<dbReference type="GO" id="GO:0003700">
    <property type="term" value="F:DNA-binding transcription factor activity"/>
    <property type="evidence" value="ECO:0007669"/>
    <property type="project" value="InterPro"/>
</dbReference>
<feature type="domain" description="HTH lysR-type" evidence="5">
    <location>
        <begin position="1"/>
        <end position="59"/>
    </location>
</feature>
<dbReference type="SUPFAM" id="SSF46785">
    <property type="entry name" value="Winged helix' DNA-binding domain"/>
    <property type="match status" value="1"/>
</dbReference>
<sequence>MQDLGLWRTFLAAYRAGSVSGAARMLGLAQSSVTAQLQSLEATLGEPLFARHARGIRPTARADDLAARLAGPLDAVAIAIGADPSRPVEIAPVRLGGAAEFLATVVMPALAPAVAGGLRLTVTAGLADDLLERLGAGSLDVVLSAVRPRGRRLPAVPLFDEEFVLVASPSLGIPAAADLRAEALASHPLLAYAQDVPILRRYWRHVFGARLEREPSLVVPDLRGLAAAAVAGAGVTVLPSYLIADERADGRLIVLRETEDPPINTVYLVRRPGAVGEAVTAVERMLRDAARSL</sequence>
<dbReference type="PRINTS" id="PR00039">
    <property type="entry name" value="HTHLYSR"/>
</dbReference>
<keyword evidence="2" id="KW-0805">Transcription regulation</keyword>
<keyword evidence="4" id="KW-0804">Transcription</keyword>
<keyword evidence="7" id="KW-1185">Reference proteome</keyword>
<evidence type="ECO:0000256" key="2">
    <source>
        <dbReference type="ARBA" id="ARBA00023015"/>
    </source>
</evidence>
<dbReference type="InterPro" id="IPR036388">
    <property type="entry name" value="WH-like_DNA-bd_sf"/>
</dbReference>
<dbReference type="Gene3D" id="3.40.190.10">
    <property type="entry name" value="Periplasmic binding protein-like II"/>
    <property type="match status" value="2"/>
</dbReference>
<dbReference type="Pfam" id="PF00126">
    <property type="entry name" value="HTH_1"/>
    <property type="match status" value="1"/>
</dbReference>
<dbReference type="InterPro" id="IPR036390">
    <property type="entry name" value="WH_DNA-bd_sf"/>
</dbReference>
<proteinExistence type="inferred from homology"/>
<dbReference type="PROSITE" id="PS50931">
    <property type="entry name" value="HTH_LYSR"/>
    <property type="match status" value="1"/>
</dbReference>
<organism evidence="6 7">
    <name type="scientific">Microbacterium saperdae</name>
    <dbReference type="NCBI Taxonomy" id="69368"/>
    <lineage>
        <taxon>Bacteria</taxon>
        <taxon>Bacillati</taxon>
        <taxon>Actinomycetota</taxon>
        <taxon>Actinomycetes</taxon>
        <taxon>Micrococcales</taxon>
        <taxon>Microbacteriaceae</taxon>
        <taxon>Microbacterium</taxon>
    </lineage>
</organism>
<dbReference type="Pfam" id="PF03466">
    <property type="entry name" value="LysR_substrate"/>
    <property type="match status" value="1"/>
</dbReference>
<dbReference type="PANTHER" id="PTHR30126:SF39">
    <property type="entry name" value="HTH-TYPE TRANSCRIPTIONAL REGULATOR CYSL"/>
    <property type="match status" value="1"/>
</dbReference>
<name>A0A543BI91_9MICO</name>
<evidence type="ECO:0000256" key="1">
    <source>
        <dbReference type="ARBA" id="ARBA00009437"/>
    </source>
</evidence>
<dbReference type="PANTHER" id="PTHR30126">
    <property type="entry name" value="HTH-TYPE TRANSCRIPTIONAL REGULATOR"/>
    <property type="match status" value="1"/>
</dbReference>
<dbReference type="CDD" id="cd05466">
    <property type="entry name" value="PBP2_LTTR_substrate"/>
    <property type="match status" value="1"/>
</dbReference>
<evidence type="ECO:0000313" key="6">
    <source>
        <dbReference type="EMBL" id="TQL84570.1"/>
    </source>
</evidence>
<dbReference type="AlphaFoldDB" id="A0A543BI91"/>
<evidence type="ECO:0000259" key="5">
    <source>
        <dbReference type="PROSITE" id="PS50931"/>
    </source>
</evidence>
<dbReference type="EMBL" id="VFOX01000001">
    <property type="protein sequence ID" value="TQL84570.1"/>
    <property type="molecule type" value="Genomic_DNA"/>
</dbReference>
<dbReference type="Gene3D" id="1.10.10.10">
    <property type="entry name" value="Winged helix-like DNA-binding domain superfamily/Winged helix DNA-binding domain"/>
    <property type="match status" value="1"/>
</dbReference>
<protein>
    <submittedName>
        <fullName evidence="6">DNA-binding transcriptional LysR family regulator</fullName>
    </submittedName>
</protein>
<dbReference type="GO" id="GO:0000976">
    <property type="term" value="F:transcription cis-regulatory region binding"/>
    <property type="evidence" value="ECO:0007669"/>
    <property type="project" value="TreeGrafter"/>
</dbReference>
<evidence type="ECO:0000256" key="4">
    <source>
        <dbReference type="ARBA" id="ARBA00023163"/>
    </source>
</evidence>
<comment type="similarity">
    <text evidence="1">Belongs to the LysR transcriptional regulatory family.</text>
</comment>
<gene>
    <name evidence="6" type="ORF">FB560_0157</name>
</gene>
<accession>A0A543BI91</accession>
<dbReference type="InterPro" id="IPR005119">
    <property type="entry name" value="LysR_subst-bd"/>
</dbReference>
<comment type="caution">
    <text evidence="6">The sequence shown here is derived from an EMBL/GenBank/DDBJ whole genome shotgun (WGS) entry which is preliminary data.</text>
</comment>